<comment type="similarity">
    <text evidence="6">Belongs to the PP2C family.</text>
</comment>
<dbReference type="GO" id="GO:0004722">
    <property type="term" value="F:protein serine/threonine phosphatase activity"/>
    <property type="evidence" value="ECO:0007669"/>
    <property type="project" value="InterPro"/>
</dbReference>
<evidence type="ECO:0000256" key="1">
    <source>
        <dbReference type="ARBA" id="ARBA00004170"/>
    </source>
</evidence>
<dbReference type="InterPro" id="IPR001932">
    <property type="entry name" value="PPM-type_phosphatase-like_dom"/>
</dbReference>
<keyword evidence="10" id="KW-1185">Reference proteome</keyword>
<dbReference type="CDD" id="cd00143">
    <property type="entry name" value="PP2Cc"/>
    <property type="match status" value="1"/>
</dbReference>
<evidence type="ECO:0000256" key="2">
    <source>
        <dbReference type="ARBA" id="ARBA00022723"/>
    </source>
</evidence>
<sequence length="376" mass="42158">MKYGSDSTPNFSQTLSKSIPRLPALSNSPKHRSSGFFPESKKKKILRVNSDGEKHQDPDIECTAVSKKRCGYVLRYAANTHPGLVRKSNEDRLSIIINIPCPEGFTPEKWPHCSFFGIYDGHGGKMCCNFLKDNLHRLIFENEHFPSRPKESLFRGFLKAEEDFLNLAAKKNDTSGSCAVVVMILGDKCYIANTGDSRAVISSHRGEKVHRLTVDHKPSDPNEYNRVIMAGGNIVTHSYPVLNNQGMKIGENCSRVVPGNLAISRALGDADVKNNKVVIPDPEVRSFRLTEEFDFIVMASDGIFDKLSDREVVEIVWKSFGKRCEVQEKMQGAVEDVMRMAFMRHTEDNVSVIVIAFKGLKEIFGMNISVNSRVLE</sequence>
<organism evidence="9 10">
    <name type="scientific">Stentor coeruleus</name>
    <dbReference type="NCBI Taxonomy" id="5963"/>
    <lineage>
        <taxon>Eukaryota</taxon>
        <taxon>Sar</taxon>
        <taxon>Alveolata</taxon>
        <taxon>Ciliophora</taxon>
        <taxon>Postciliodesmatophora</taxon>
        <taxon>Heterotrichea</taxon>
        <taxon>Heterotrichida</taxon>
        <taxon>Stentoridae</taxon>
        <taxon>Stentor</taxon>
    </lineage>
</organism>
<feature type="compositionally biased region" description="Polar residues" evidence="7">
    <location>
        <begin position="1"/>
        <end position="17"/>
    </location>
</feature>
<dbReference type="EMBL" id="MPUH01000176">
    <property type="protein sequence ID" value="OMJ87460.1"/>
    <property type="molecule type" value="Genomic_DNA"/>
</dbReference>
<evidence type="ECO:0000256" key="3">
    <source>
        <dbReference type="ARBA" id="ARBA00022801"/>
    </source>
</evidence>
<keyword evidence="2" id="KW-0479">Metal-binding</keyword>
<evidence type="ECO:0000313" key="9">
    <source>
        <dbReference type="EMBL" id="OMJ87460.1"/>
    </source>
</evidence>
<evidence type="ECO:0000313" key="10">
    <source>
        <dbReference type="Proteomes" id="UP000187209"/>
    </source>
</evidence>
<dbReference type="SUPFAM" id="SSF81606">
    <property type="entry name" value="PP2C-like"/>
    <property type="match status" value="1"/>
</dbReference>
<evidence type="ECO:0000256" key="7">
    <source>
        <dbReference type="SAM" id="MobiDB-lite"/>
    </source>
</evidence>
<comment type="caution">
    <text evidence="9">The sequence shown here is derived from an EMBL/GenBank/DDBJ whole genome shotgun (WGS) entry which is preliminary data.</text>
</comment>
<keyword evidence="5" id="KW-0472">Membrane</keyword>
<protein>
    <recommendedName>
        <fullName evidence="8">PPM-type phosphatase domain-containing protein</fullName>
    </recommendedName>
</protein>
<evidence type="ECO:0000256" key="4">
    <source>
        <dbReference type="ARBA" id="ARBA00022912"/>
    </source>
</evidence>
<comment type="subcellular location">
    <subcellularLocation>
        <location evidence="1">Membrane</location>
        <topology evidence="1">Peripheral membrane protein</topology>
    </subcellularLocation>
</comment>
<evidence type="ECO:0000256" key="5">
    <source>
        <dbReference type="ARBA" id="ARBA00023136"/>
    </source>
</evidence>
<dbReference type="Pfam" id="PF00481">
    <property type="entry name" value="PP2C"/>
    <property type="match status" value="1"/>
</dbReference>
<dbReference type="Proteomes" id="UP000187209">
    <property type="component" value="Unassembled WGS sequence"/>
</dbReference>
<keyword evidence="4 6" id="KW-0904">Protein phosphatase</keyword>
<name>A0A1R2CET5_9CILI</name>
<gene>
    <name evidence="9" type="ORF">SteCoe_10791</name>
</gene>
<dbReference type="Gene3D" id="3.60.40.10">
    <property type="entry name" value="PPM-type phosphatase domain"/>
    <property type="match status" value="1"/>
</dbReference>
<feature type="domain" description="PPM-type phosphatase" evidence="8">
    <location>
        <begin position="75"/>
        <end position="357"/>
    </location>
</feature>
<dbReference type="OrthoDB" id="10264738at2759"/>
<evidence type="ECO:0000256" key="6">
    <source>
        <dbReference type="RuleBase" id="RU003465"/>
    </source>
</evidence>
<dbReference type="InterPro" id="IPR000222">
    <property type="entry name" value="PP2C_BS"/>
</dbReference>
<evidence type="ECO:0000259" key="8">
    <source>
        <dbReference type="PROSITE" id="PS51746"/>
    </source>
</evidence>
<dbReference type="PANTHER" id="PTHR47992">
    <property type="entry name" value="PROTEIN PHOSPHATASE"/>
    <property type="match status" value="1"/>
</dbReference>
<dbReference type="AlphaFoldDB" id="A0A1R2CET5"/>
<dbReference type="InterPro" id="IPR036457">
    <property type="entry name" value="PPM-type-like_dom_sf"/>
</dbReference>
<dbReference type="GO" id="GO:0046872">
    <property type="term" value="F:metal ion binding"/>
    <property type="evidence" value="ECO:0007669"/>
    <property type="project" value="UniProtKB-KW"/>
</dbReference>
<reference evidence="9 10" key="1">
    <citation type="submission" date="2016-11" db="EMBL/GenBank/DDBJ databases">
        <title>The macronuclear genome of Stentor coeruleus: a giant cell with tiny introns.</title>
        <authorList>
            <person name="Slabodnick M."/>
            <person name="Ruby J.G."/>
            <person name="Reiff S.B."/>
            <person name="Swart E.C."/>
            <person name="Gosai S."/>
            <person name="Prabakaran S."/>
            <person name="Witkowska E."/>
            <person name="Larue G.E."/>
            <person name="Fisher S."/>
            <person name="Freeman R.M."/>
            <person name="Gunawardena J."/>
            <person name="Chu W."/>
            <person name="Stover N.A."/>
            <person name="Gregory B.D."/>
            <person name="Nowacki M."/>
            <person name="Derisi J."/>
            <person name="Roy S.W."/>
            <person name="Marshall W.F."/>
            <person name="Sood P."/>
        </authorList>
    </citation>
    <scope>NUCLEOTIDE SEQUENCE [LARGE SCALE GENOMIC DNA]</scope>
    <source>
        <strain evidence="9">WM001</strain>
    </source>
</reference>
<dbReference type="InterPro" id="IPR015655">
    <property type="entry name" value="PP2C"/>
</dbReference>
<dbReference type="GO" id="GO:0016020">
    <property type="term" value="C:membrane"/>
    <property type="evidence" value="ECO:0007669"/>
    <property type="project" value="UniProtKB-SubCell"/>
</dbReference>
<proteinExistence type="inferred from homology"/>
<dbReference type="PROSITE" id="PS01032">
    <property type="entry name" value="PPM_1"/>
    <property type="match status" value="1"/>
</dbReference>
<feature type="region of interest" description="Disordered" evidence="7">
    <location>
        <begin position="1"/>
        <end position="43"/>
    </location>
</feature>
<accession>A0A1R2CET5</accession>
<keyword evidence="3 6" id="KW-0378">Hydrolase</keyword>
<dbReference type="SMART" id="SM00332">
    <property type="entry name" value="PP2Cc"/>
    <property type="match status" value="1"/>
</dbReference>
<dbReference type="PROSITE" id="PS51746">
    <property type="entry name" value="PPM_2"/>
    <property type="match status" value="1"/>
</dbReference>